<dbReference type="GeneID" id="9041662"/>
<dbReference type="RefSeq" id="XP_002781606.1">
    <property type="nucleotide sequence ID" value="XM_002781560.1"/>
</dbReference>
<keyword evidence="2" id="KW-1185">Reference proteome</keyword>
<dbReference type="Proteomes" id="UP000007800">
    <property type="component" value="Unassembled WGS sequence"/>
</dbReference>
<reference evidence="1 2" key="1">
    <citation type="submission" date="2008-07" db="EMBL/GenBank/DDBJ databases">
        <authorList>
            <person name="El-Sayed N."/>
            <person name="Caler E."/>
            <person name="Inman J."/>
            <person name="Amedeo P."/>
            <person name="Hass B."/>
            <person name="Wortman J."/>
        </authorList>
    </citation>
    <scope>NUCLEOTIDE SEQUENCE [LARGE SCALE GENOMIC DNA]</scope>
    <source>
        <strain evidence="2">ATCC 50983 / TXsc</strain>
    </source>
</reference>
<dbReference type="EMBL" id="GG675225">
    <property type="protein sequence ID" value="EER13401.1"/>
    <property type="molecule type" value="Genomic_DNA"/>
</dbReference>
<gene>
    <name evidence="1" type="ORF">Pmar_PMAR010498</name>
</gene>
<evidence type="ECO:0000313" key="2">
    <source>
        <dbReference type="Proteomes" id="UP000007800"/>
    </source>
</evidence>
<organism evidence="2">
    <name type="scientific">Perkinsus marinus (strain ATCC 50983 / TXsc)</name>
    <dbReference type="NCBI Taxonomy" id="423536"/>
    <lineage>
        <taxon>Eukaryota</taxon>
        <taxon>Sar</taxon>
        <taxon>Alveolata</taxon>
        <taxon>Perkinsozoa</taxon>
        <taxon>Perkinsea</taxon>
        <taxon>Perkinsida</taxon>
        <taxon>Perkinsidae</taxon>
        <taxon>Perkinsus</taxon>
    </lineage>
</organism>
<proteinExistence type="predicted"/>
<accession>C5KQ46</accession>
<evidence type="ECO:0000313" key="1">
    <source>
        <dbReference type="EMBL" id="EER13401.1"/>
    </source>
</evidence>
<dbReference type="AlphaFoldDB" id="C5KQ46"/>
<protein>
    <submittedName>
        <fullName evidence="1">Uncharacterized protein</fullName>
    </submittedName>
</protein>
<sequence>MALDFIAEHFTAVGEQFGESLIPAHQALRLGRQEKLASLDKSLLVEILRYLADHHTINNAGRKV</sequence>
<dbReference type="InParanoid" id="C5KQ46"/>
<name>C5KQ46_PERM5</name>